<dbReference type="InterPro" id="IPR019410">
    <property type="entry name" value="Methyltransf_16"/>
</dbReference>
<reference evidence="1 2" key="1">
    <citation type="journal article" date="2021" name="Sci. Rep.">
        <title>The genome of the diatom Chaetoceros tenuissimus carries an ancient integrated fragment of an extant virus.</title>
        <authorList>
            <person name="Hongo Y."/>
            <person name="Kimura K."/>
            <person name="Takaki Y."/>
            <person name="Yoshida Y."/>
            <person name="Baba S."/>
            <person name="Kobayashi G."/>
            <person name="Nagasaki K."/>
            <person name="Hano T."/>
            <person name="Tomaru Y."/>
        </authorList>
    </citation>
    <scope>NUCLEOTIDE SEQUENCE [LARGE SCALE GENOMIC DNA]</scope>
    <source>
        <strain evidence="1 2">NIES-3715</strain>
    </source>
</reference>
<dbReference type="PANTHER" id="PTHR14614">
    <property type="entry name" value="HEPATOCELLULAR CARCINOMA-ASSOCIATED ANTIGEN"/>
    <property type="match status" value="1"/>
</dbReference>
<organism evidence="1 2">
    <name type="scientific">Chaetoceros tenuissimus</name>
    <dbReference type="NCBI Taxonomy" id="426638"/>
    <lineage>
        <taxon>Eukaryota</taxon>
        <taxon>Sar</taxon>
        <taxon>Stramenopiles</taxon>
        <taxon>Ochrophyta</taxon>
        <taxon>Bacillariophyta</taxon>
        <taxon>Coscinodiscophyceae</taxon>
        <taxon>Chaetocerotophycidae</taxon>
        <taxon>Chaetocerotales</taxon>
        <taxon>Chaetocerotaceae</taxon>
        <taxon>Chaetoceros</taxon>
    </lineage>
</organism>
<proteinExistence type="predicted"/>
<dbReference type="SUPFAM" id="SSF53335">
    <property type="entry name" value="S-adenosyl-L-methionine-dependent methyltransferases"/>
    <property type="match status" value="1"/>
</dbReference>
<accession>A0AAD3CM74</accession>
<sequence length="321" mass="37061">MDEFWDIQLNSNETRETGWLAPIEREQFTCRSDNDMDSNYSYEWQMLPLPYLDMTLDLRTIKSRVALLESHVGEELWDAAKIFCAHLCYTYKNDALDESTENKSFLHVNARNLKGKKVLELGSGVAPLGMCAVALGAKQVTCTDYDANVLENLEFNLMHNRERLMVATNDDKDFEGVLHHSKLDWQWFANDDVQSAEWLDSRNFNSSGLNTNANEIDETPMVALEPDIMIGSALVYSVEGALYLADTLKHFLVDGETSECWILQMPSRPGFDRFLLRLEKWGLIYEIYEIDEQVWGLARRHMKNIASSIEDFRIYVIRKES</sequence>
<dbReference type="Proteomes" id="UP001054902">
    <property type="component" value="Unassembled WGS sequence"/>
</dbReference>
<dbReference type="InterPro" id="IPR029063">
    <property type="entry name" value="SAM-dependent_MTases_sf"/>
</dbReference>
<dbReference type="EMBL" id="BLLK01000022">
    <property type="protein sequence ID" value="GFH47309.1"/>
    <property type="molecule type" value="Genomic_DNA"/>
</dbReference>
<dbReference type="Gene3D" id="3.40.50.150">
    <property type="entry name" value="Vaccinia Virus protein VP39"/>
    <property type="match status" value="1"/>
</dbReference>
<evidence type="ECO:0000313" key="1">
    <source>
        <dbReference type="EMBL" id="GFH47309.1"/>
    </source>
</evidence>
<evidence type="ECO:0008006" key="3">
    <source>
        <dbReference type="Google" id="ProtNLM"/>
    </source>
</evidence>
<dbReference type="AlphaFoldDB" id="A0AAD3CM74"/>
<name>A0AAD3CM74_9STRA</name>
<protein>
    <recommendedName>
        <fullName evidence="3">Calmodulin-lysine N-methyltransferase</fullName>
    </recommendedName>
</protein>
<keyword evidence="2" id="KW-1185">Reference proteome</keyword>
<dbReference type="Pfam" id="PF10294">
    <property type="entry name" value="Methyltransf_16"/>
    <property type="match status" value="1"/>
</dbReference>
<evidence type="ECO:0000313" key="2">
    <source>
        <dbReference type="Proteomes" id="UP001054902"/>
    </source>
</evidence>
<comment type="caution">
    <text evidence="1">The sequence shown here is derived from an EMBL/GenBank/DDBJ whole genome shotgun (WGS) entry which is preliminary data.</text>
</comment>
<gene>
    <name evidence="1" type="ORF">CTEN210_03784</name>
</gene>